<evidence type="ECO:0000256" key="1">
    <source>
        <dbReference type="SAM" id="Phobius"/>
    </source>
</evidence>
<dbReference type="AlphaFoldDB" id="A0A1J5QQC8"/>
<keyword evidence="1" id="KW-1133">Transmembrane helix</keyword>
<gene>
    <name evidence="2" type="ORF">GALL_361310</name>
</gene>
<dbReference type="EMBL" id="MLJW01000845">
    <property type="protein sequence ID" value="OIQ82079.1"/>
    <property type="molecule type" value="Genomic_DNA"/>
</dbReference>
<keyword evidence="1" id="KW-0472">Membrane</keyword>
<accession>A0A1J5QQC8</accession>
<organism evidence="2">
    <name type="scientific">mine drainage metagenome</name>
    <dbReference type="NCBI Taxonomy" id="410659"/>
    <lineage>
        <taxon>unclassified sequences</taxon>
        <taxon>metagenomes</taxon>
        <taxon>ecological metagenomes</taxon>
    </lineage>
</organism>
<reference evidence="2" key="1">
    <citation type="submission" date="2016-10" db="EMBL/GenBank/DDBJ databases">
        <title>Sequence of Gallionella enrichment culture.</title>
        <authorList>
            <person name="Poehlein A."/>
            <person name="Muehling M."/>
            <person name="Daniel R."/>
        </authorList>
    </citation>
    <scope>NUCLEOTIDE SEQUENCE</scope>
</reference>
<keyword evidence="1" id="KW-0812">Transmembrane</keyword>
<feature type="transmembrane region" description="Helical" evidence="1">
    <location>
        <begin position="38"/>
        <end position="56"/>
    </location>
</feature>
<name>A0A1J5QQC8_9ZZZZ</name>
<comment type="caution">
    <text evidence="2">The sequence shown here is derived from an EMBL/GenBank/DDBJ whole genome shotgun (WGS) entry which is preliminary data.</text>
</comment>
<sequence length="151" mass="16285">MNEAPRQPGSQALEHAGNAALLLVRAQLPVRRVPHRNLAMAASVMLLAGALTLLVSGQQHAPMLARPRLAVVAAVAPSPDRIAALYHLHDQIRSASCSYPQALMLAPEQRAPFLENVVDGNLGDLQSESMVMVSQLYQKVDCYYPPAAMLL</sequence>
<evidence type="ECO:0000313" key="2">
    <source>
        <dbReference type="EMBL" id="OIQ82079.1"/>
    </source>
</evidence>
<proteinExistence type="predicted"/>
<protein>
    <submittedName>
        <fullName evidence="2">Uncharacterized protein</fullName>
    </submittedName>
</protein>